<keyword evidence="2" id="KW-1185">Reference proteome</keyword>
<dbReference type="Gene3D" id="2.115.10.20">
    <property type="entry name" value="Glycosyl hydrolase domain, family 43"/>
    <property type="match status" value="1"/>
</dbReference>
<dbReference type="Proteomes" id="UP001056386">
    <property type="component" value="Chromosome 2"/>
</dbReference>
<dbReference type="SUPFAM" id="SSF75005">
    <property type="entry name" value="Arabinanase/levansucrase/invertase"/>
    <property type="match status" value="1"/>
</dbReference>
<dbReference type="PROSITE" id="PS51257">
    <property type="entry name" value="PROKAR_LIPOPROTEIN"/>
    <property type="match status" value="1"/>
</dbReference>
<protein>
    <recommendedName>
        <fullName evidence="3">Glycosyl hydrolase family 43</fullName>
    </recommendedName>
</protein>
<sequence>MARGIIASFLGMFVMSCSGCGGGDGSTPPPAATIKQVAVGAQIAPSQPIRYADNRPSTYYRLPANDYGVVLPHGTAPGGIDAQGARDVFVYQSGATYYMTYDGSGGPSWNTVLATSDNLTAWTVHGNIMPLGAAGAPDSDCVCYGQTFFDGSQWRMYYTTSASQSSSPVVPLAPYKAMLAKAPSPTGPWSKSTGVLIATQSGTYYADTASPGSIVSYQGQNLQFFSAGQIVNGQMMRTIGIARASSLDGPWTPDAQPALPPTEQIENAAVWFQQSTSTYFMFVDHVGLNGGAEIGDAAWVYWTKDPSHWSASNKAVVMDGQTSNWSKNVIGIPSVVQVGDRLALFYDGDKSTTLRPGLDGNLYRDIGLAWVNLPINTP</sequence>
<dbReference type="EMBL" id="CP099583">
    <property type="protein sequence ID" value="USS43735.1"/>
    <property type="molecule type" value="Genomic_DNA"/>
</dbReference>
<gene>
    <name evidence="1" type="ORF">NFI99_04600</name>
</gene>
<reference evidence="1" key="1">
    <citation type="submission" date="2022-06" db="EMBL/GenBank/DDBJ databases">
        <title>Draft genome sequence of Burkholderia glumae strain GR20004 isolated from rice panicle showing bacterial panicle blight.</title>
        <authorList>
            <person name="Choi S.Y."/>
            <person name="Lee Y.H."/>
        </authorList>
    </citation>
    <scope>NUCLEOTIDE SEQUENCE</scope>
    <source>
        <strain evidence="1">GR20004</strain>
    </source>
</reference>
<dbReference type="InterPro" id="IPR023296">
    <property type="entry name" value="Glyco_hydro_beta-prop_sf"/>
</dbReference>
<evidence type="ECO:0000313" key="2">
    <source>
        <dbReference type="Proteomes" id="UP001056386"/>
    </source>
</evidence>
<name>A0ABY5BB24_BURGL</name>
<evidence type="ECO:0000313" key="1">
    <source>
        <dbReference type="EMBL" id="USS43735.1"/>
    </source>
</evidence>
<evidence type="ECO:0008006" key="3">
    <source>
        <dbReference type="Google" id="ProtNLM"/>
    </source>
</evidence>
<proteinExistence type="predicted"/>
<organism evidence="1 2">
    <name type="scientific">Burkholderia glumae</name>
    <name type="common">Pseudomonas glumae</name>
    <dbReference type="NCBI Taxonomy" id="337"/>
    <lineage>
        <taxon>Bacteria</taxon>
        <taxon>Pseudomonadati</taxon>
        <taxon>Pseudomonadota</taxon>
        <taxon>Betaproteobacteria</taxon>
        <taxon>Burkholderiales</taxon>
        <taxon>Burkholderiaceae</taxon>
        <taxon>Burkholderia</taxon>
    </lineage>
</organism>
<dbReference type="RefSeq" id="WP_153478726.1">
    <property type="nucleotide sequence ID" value="NZ_CP021075.1"/>
</dbReference>
<accession>A0ABY5BB24</accession>